<evidence type="ECO:0000313" key="2">
    <source>
        <dbReference type="EMBL" id="PGM93714.1"/>
    </source>
</evidence>
<protein>
    <submittedName>
        <fullName evidence="2">ATPase</fullName>
    </submittedName>
</protein>
<evidence type="ECO:0000256" key="1">
    <source>
        <dbReference type="SAM" id="MobiDB-lite"/>
    </source>
</evidence>
<name>A0A2B9E102_BACCE</name>
<dbReference type="Proteomes" id="UP000222054">
    <property type="component" value="Unassembled WGS sequence"/>
</dbReference>
<feature type="region of interest" description="Disordered" evidence="1">
    <location>
        <begin position="45"/>
        <end position="76"/>
    </location>
</feature>
<dbReference type="EMBL" id="NUHO01000044">
    <property type="protein sequence ID" value="PGM93714.1"/>
    <property type="molecule type" value="Genomic_DNA"/>
</dbReference>
<comment type="caution">
    <text evidence="2">The sequence shown here is derived from an EMBL/GenBank/DDBJ whole genome shotgun (WGS) entry which is preliminary data.</text>
</comment>
<feature type="compositionally biased region" description="Basic and acidic residues" evidence="1">
    <location>
        <begin position="45"/>
        <end position="64"/>
    </location>
</feature>
<proteinExistence type="predicted"/>
<gene>
    <name evidence="2" type="ORF">CN958_12420</name>
</gene>
<sequence>AMEQDETLQKAMQNWDNMSYNKEFRRAYEAREKLLLDEKAAVAHAEQKGREQGLEEGREEERAQMIRKMSSRGATPEEIADLTGVEIAEIHRLLKRS</sequence>
<evidence type="ECO:0000313" key="3">
    <source>
        <dbReference type="Proteomes" id="UP000222054"/>
    </source>
</evidence>
<organism evidence="2 3">
    <name type="scientific">Bacillus cereus</name>
    <dbReference type="NCBI Taxonomy" id="1396"/>
    <lineage>
        <taxon>Bacteria</taxon>
        <taxon>Bacillati</taxon>
        <taxon>Bacillota</taxon>
        <taxon>Bacilli</taxon>
        <taxon>Bacillales</taxon>
        <taxon>Bacillaceae</taxon>
        <taxon>Bacillus</taxon>
        <taxon>Bacillus cereus group</taxon>
    </lineage>
</organism>
<dbReference type="PANTHER" id="PTHR41317:SF1">
    <property type="entry name" value="PD-(D_E)XK NUCLEASE FAMILY TRANSPOSASE"/>
    <property type="match status" value="1"/>
</dbReference>
<reference evidence="2 3" key="1">
    <citation type="submission" date="2017-09" db="EMBL/GenBank/DDBJ databases">
        <title>Large-scale bioinformatics analysis of Bacillus genomes uncovers conserved roles of natural products in bacterial physiology.</title>
        <authorList>
            <consortium name="Agbiome Team Llc"/>
            <person name="Bleich R.M."/>
            <person name="Grubbs K.J."/>
            <person name="Santa Maria K.C."/>
            <person name="Allen S.E."/>
            <person name="Farag S."/>
            <person name="Shank E.A."/>
            <person name="Bowers A."/>
        </authorList>
    </citation>
    <scope>NUCLEOTIDE SEQUENCE [LARGE SCALE GENOMIC DNA]</scope>
    <source>
        <strain evidence="2 3">AFS053130</strain>
    </source>
</reference>
<dbReference type="AlphaFoldDB" id="A0A2B9E102"/>
<dbReference type="PANTHER" id="PTHR41317">
    <property type="entry name" value="PD-(D_E)XK NUCLEASE FAMILY TRANSPOSASE"/>
    <property type="match status" value="1"/>
</dbReference>
<feature type="non-terminal residue" evidence="2">
    <location>
        <position position="1"/>
    </location>
</feature>
<accession>A0A2B9E102</accession>